<dbReference type="PROSITE" id="PS51939">
    <property type="entry name" value="XRRM"/>
    <property type="match status" value="1"/>
</dbReference>
<feature type="region of interest" description="Disordered" evidence="3">
    <location>
        <begin position="44"/>
        <end position="68"/>
    </location>
</feature>
<dbReference type="Proteomes" id="UP001412239">
    <property type="component" value="Unassembled WGS sequence"/>
</dbReference>
<accession>A0A292Q474</accession>
<organism evidence="5 6">
    <name type="scientific">Tuber aestivum</name>
    <name type="common">summer truffle</name>
    <dbReference type="NCBI Taxonomy" id="59557"/>
    <lineage>
        <taxon>Eukaryota</taxon>
        <taxon>Fungi</taxon>
        <taxon>Dikarya</taxon>
        <taxon>Ascomycota</taxon>
        <taxon>Pezizomycotina</taxon>
        <taxon>Pezizomycetes</taxon>
        <taxon>Pezizales</taxon>
        <taxon>Tuberaceae</taxon>
        <taxon>Tuber</taxon>
    </lineage>
</organism>
<feature type="region of interest" description="Disordered" evidence="3">
    <location>
        <begin position="458"/>
        <end position="498"/>
    </location>
</feature>
<evidence type="ECO:0000256" key="2">
    <source>
        <dbReference type="PROSITE-ProRule" id="PRU01288"/>
    </source>
</evidence>
<feature type="region of interest" description="Disordered" evidence="3">
    <location>
        <begin position="266"/>
        <end position="311"/>
    </location>
</feature>
<reference evidence="5" key="1">
    <citation type="submission" date="2015-10" db="EMBL/GenBank/DDBJ databases">
        <authorList>
            <person name="Regsiter A."/>
            <person name="william w."/>
        </authorList>
    </citation>
    <scope>NUCLEOTIDE SEQUENCE</scope>
    <source>
        <strain evidence="5">Montdore</strain>
    </source>
</reference>
<feature type="region of interest" description="Disordered" evidence="3">
    <location>
        <begin position="409"/>
        <end position="437"/>
    </location>
</feature>
<proteinExistence type="predicted"/>
<protein>
    <recommendedName>
        <fullName evidence="4">XRRM domain-containing protein</fullName>
    </recommendedName>
</protein>
<dbReference type="GO" id="GO:0070034">
    <property type="term" value="F:telomerase RNA binding"/>
    <property type="evidence" value="ECO:0007669"/>
    <property type="project" value="InterPro"/>
</dbReference>
<dbReference type="AlphaFoldDB" id="A0A292Q474"/>
<dbReference type="InterPro" id="IPR045537">
    <property type="entry name" value="Lar7_xRRM"/>
</dbReference>
<sequence>MHVDSSSSCPTRLYGTRTAPKSNTIEEHQCALQRVMFVPRQLQKKALRQQPKEPAPLVPPEKSTKDDHIDPTLAKEMVMTLEILFSDYGIESGPPEWFSARMRSVEGESDFIHLSALLDCPLLAEMKPKPSQMTFRKALTQYPSDFLQLSKDKYYIRRRHEHLPSPKSPVGHQKGSDDSTIYIEPHVTGITLNPGRVARMLSQSAMPRKYLPVQFVEAGDTAWAFVILSTAVSHEDAGNQELWPRDWIVMTKHEWRRRDEEYQQLRRRRPTLSTRTRLPERHDRASGSSAQQMWPDRPSAPTVPADPASAREDYQRNEAADYEFGLIVYLTNLHPLTTKETITSFITRQADRYNRKKSSSKAKGNLVPKDEDGPPVNINYVDYQKGLTTAYLRLRKVQDSELVVSALKKRKRRMQDGNDKKGKKVTADSGKNDWVQATNVGGNEERIYWEKVLAAKWGGGGKTKRKRPSQPVTLDVRPSGEREQTNGGKPPKKIKFSD</sequence>
<keyword evidence="6" id="KW-1185">Reference proteome</keyword>
<evidence type="ECO:0000256" key="3">
    <source>
        <dbReference type="SAM" id="MobiDB-lite"/>
    </source>
</evidence>
<feature type="domain" description="XRRM" evidence="4">
    <location>
        <begin position="321"/>
        <end position="490"/>
    </location>
</feature>
<evidence type="ECO:0000259" key="4">
    <source>
        <dbReference type="PROSITE" id="PS51939"/>
    </source>
</evidence>
<dbReference type="Gene3D" id="3.30.70.330">
    <property type="match status" value="1"/>
</dbReference>
<dbReference type="GO" id="GO:1904868">
    <property type="term" value="P:telomerase catalytic core complex assembly"/>
    <property type="evidence" value="ECO:0007669"/>
    <property type="project" value="InterPro"/>
</dbReference>
<evidence type="ECO:0000313" key="6">
    <source>
        <dbReference type="Proteomes" id="UP001412239"/>
    </source>
</evidence>
<dbReference type="EMBL" id="LN890966">
    <property type="protein sequence ID" value="CUS13881.1"/>
    <property type="molecule type" value="Genomic_DNA"/>
</dbReference>
<dbReference type="InterPro" id="IPR012677">
    <property type="entry name" value="Nucleotide-bd_a/b_plait_sf"/>
</dbReference>
<evidence type="ECO:0000313" key="5">
    <source>
        <dbReference type="EMBL" id="CUS13881.1"/>
    </source>
</evidence>
<evidence type="ECO:0000256" key="1">
    <source>
        <dbReference type="ARBA" id="ARBA00022884"/>
    </source>
</evidence>
<dbReference type="Pfam" id="PF19977">
    <property type="entry name" value="xRRM"/>
    <property type="match status" value="1"/>
</dbReference>
<name>A0A292Q474_9PEZI</name>
<keyword evidence="1 2" id="KW-0694">RNA-binding</keyword>
<gene>
    <name evidence="5" type="ORF">GSTUAT00002092001</name>
</gene>
<dbReference type="GO" id="GO:1990904">
    <property type="term" value="C:ribonucleoprotein complex"/>
    <property type="evidence" value="ECO:0007669"/>
    <property type="project" value="UniProtKB-UniRule"/>
</dbReference>
<dbReference type="InterPro" id="IPR014886">
    <property type="entry name" value="La_xRRM"/>
</dbReference>